<reference evidence="8 9" key="1">
    <citation type="journal article" date="2019" name="PLoS Biol.">
        <title>Sex chromosomes control vertical transmission of feminizing Wolbachia symbionts in an isopod.</title>
        <authorList>
            <person name="Becking T."/>
            <person name="Chebbi M.A."/>
            <person name="Giraud I."/>
            <person name="Moumen B."/>
            <person name="Laverre T."/>
            <person name="Caubet Y."/>
            <person name="Peccoud J."/>
            <person name="Gilbert C."/>
            <person name="Cordaux R."/>
        </authorList>
    </citation>
    <scope>NUCLEOTIDE SEQUENCE [LARGE SCALE GENOMIC DNA]</scope>
    <source>
        <strain evidence="8">ANa2</strain>
        <tissue evidence="8">Whole body excluding digestive tract and cuticle</tissue>
    </source>
</reference>
<dbReference type="AlphaFoldDB" id="A0A5N5T2N9"/>
<keyword evidence="9" id="KW-1185">Reference proteome</keyword>
<dbReference type="Pfam" id="PF04046">
    <property type="entry name" value="PSP"/>
    <property type="match status" value="1"/>
</dbReference>
<dbReference type="PANTHER" id="PTHR13316:SF0">
    <property type="entry name" value="ZINC FINGER CCHC DOMAIN-CONTAINING PROTEIN 8"/>
    <property type="match status" value="1"/>
</dbReference>
<evidence type="ECO:0000256" key="2">
    <source>
        <dbReference type="ARBA" id="ARBA00022723"/>
    </source>
</evidence>
<dbReference type="InterPro" id="IPR052115">
    <property type="entry name" value="NEXT_complex_subunit_ZCCHC8"/>
</dbReference>
<dbReference type="InterPro" id="IPR006568">
    <property type="entry name" value="PSP_pro-rich"/>
</dbReference>
<feature type="region of interest" description="Disordered" evidence="6">
    <location>
        <begin position="305"/>
        <end position="386"/>
    </location>
</feature>
<dbReference type="GO" id="GO:0008270">
    <property type="term" value="F:zinc ion binding"/>
    <property type="evidence" value="ECO:0007669"/>
    <property type="project" value="UniProtKB-KW"/>
</dbReference>
<evidence type="ECO:0000256" key="3">
    <source>
        <dbReference type="ARBA" id="ARBA00022771"/>
    </source>
</evidence>
<dbReference type="GO" id="GO:0071013">
    <property type="term" value="C:catalytic step 2 spliceosome"/>
    <property type="evidence" value="ECO:0007669"/>
    <property type="project" value="TreeGrafter"/>
</dbReference>
<dbReference type="SMART" id="SM00581">
    <property type="entry name" value="PSP"/>
    <property type="match status" value="1"/>
</dbReference>
<proteinExistence type="predicted"/>
<evidence type="ECO:0000256" key="1">
    <source>
        <dbReference type="ARBA" id="ARBA00004123"/>
    </source>
</evidence>
<evidence type="ECO:0000256" key="5">
    <source>
        <dbReference type="ARBA" id="ARBA00023242"/>
    </source>
</evidence>
<keyword evidence="4" id="KW-0862">Zinc</keyword>
<keyword evidence="2" id="KW-0479">Metal-binding</keyword>
<organism evidence="8 9">
    <name type="scientific">Armadillidium nasatum</name>
    <dbReference type="NCBI Taxonomy" id="96803"/>
    <lineage>
        <taxon>Eukaryota</taxon>
        <taxon>Metazoa</taxon>
        <taxon>Ecdysozoa</taxon>
        <taxon>Arthropoda</taxon>
        <taxon>Crustacea</taxon>
        <taxon>Multicrustacea</taxon>
        <taxon>Malacostraca</taxon>
        <taxon>Eumalacostraca</taxon>
        <taxon>Peracarida</taxon>
        <taxon>Isopoda</taxon>
        <taxon>Oniscidea</taxon>
        <taxon>Crinocheta</taxon>
        <taxon>Armadillidiidae</taxon>
        <taxon>Armadillidium</taxon>
    </lineage>
</organism>
<dbReference type="EMBL" id="SEYY01014535">
    <property type="protein sequence ID" value="KAB7500279.1"/>
    <property type="molecule type" value="Genomic_DNA"/>
</dbReference>
<evidence type="ECO:0000259" key="7">
    <source>
        <dbReference type="SMART" id="SM00581"/>
    </source>
</evidence>
<sequence>MDVTPHLSEIGIIENIDENQPLWQIDDDGNEEERAKIEEEEEEKLALEKEKSSVIIGTPTYKSDFTGFLMEKEFSIETGKHIKNDSTPRRTCFNCLGDHNISECKERKNPGNIARNRIKILGKRNSNVRYHEDGENKYGHFRPGKISKNLREALRLKDFEAPDFIYRMRILGYPPGWLKEAEVKRSSVLLIDGRGKEVSHPDDEEGETDVCLIKYQPEKFLSYPGFNVPFPEHIEEECRKLNYPPMQNFHAKENFLKYMKLNKADLTRKKLNEQKNSSFISNPHSGDMDLEDGETDHLAIEVSKAVEVSHVEEEQKKSKEEGELSEDSNECSNAEKCSLSPSDNSSHSKLDKSLEKSLDSESISKPEEEITLKRKMDSEISDDSSSCSSITVKRHHKSSSKGFTLGVCIPESVTPYQKLPESTKWSVDVSDHILFDNLPDSTGTWQKMKDIVKGVQNEMQKLNSVKNS</sequence>
<evidence type="ECO:0000256" key="4">
    <source>
        <dbReference type="ARBA" id="ARBA00022833"/>
    </source>
</evidence>
<name>A0A5N5T2N9_9CRUS</name>
<dbReference type="PANTHER" id="PTHR13316">
    <property type="entry name" value="ZINC FINGER, CCHC DOMAIN CONTAINING 8"/>
    <property type="match status" value="1"/>
</dbReference>
<feature type="compositionally biased region" description="Basic and acidic residues" evidence="6">
    <location>
        <begin position="307"/>
        <end position="322"/>
    </location>
</feature>
<feature type="domain" description="PSP proline-rich" evidence="7">
    <location>
        <begin position="138"/>
        <end position="190"/>
    </location>
</feature>
<evidence type="ECO:0000313" key="8">
    <source>
        <dbReference type="EMBL" id="KAB7500279.1"/>
    </source>
</evidence>
<keyword evidence="5" id="KW-0539">Nucleus</keyword>
<evidence type="ECO:0000313" key="9">
    <source>
        <dbReference type="Proteomes" id="UP000326759"/>
    </source>
</evidence>
<keyword evidence="3" id="KW-0863">Zinc-finger</keyword>
<dbReference type="GO" id="GO:0003723">
    <property type="term" value="F:RNA binding"/>
    <property type="evidence" value="ECO:0007669"/>
    <property type="project" value="TreeGrafter"/>
</dbReference>
<dbReference type="Proteomes" id="UP000326759">
    <property type="component" value="Unassembled WGS sequence"/>
</dbReference>
<dbReference type="OrthoDB" id="8026949at2759"/>
<gene>
    <name evidence="8" type="ORF">Anas_09550</name>
</gene>
<accession>A0A5N5T2N9</accession>
<comment type="subcellular location">
    <subcellularLocation>
        <location evidence="1">Nucleus</location>
    </subcellularLocation>
</comment>
<evidence type="ECO:0000256" key="6">
    <source>
        <dbReference type="SAM" id="MobiDB-lite"/>
    </source>
</evidence>
<comment type="caution">
    <text evidence="8">The sequence shown here is derived from an EMBL/GenBank/DDBJ whole genome shotgun (WGS) entry which is preliminary data.</text>
</comment>
<feature type="compositionally biased region" description="Basic and acidic residues" evidence="6">
    <location>
        <begin position="346"/>
        <end position="378"/>
    </location>
</feature>
<protein>
    <submittedName>
        <fullName evidence="8">Zinc finger CCHC domain-containing protein 8-like protein</fullName>
    </submittedName>
</protein>